<evidence type="ECO:0000256" key="2">
    <source>
        <dbReference type="SAM" id="MobiDB-lite"/>
    </source>
</evidence>
<protein>
    <submittedName>
        <fullName evidence="4">(pine wood nematode) hypothetical protein</fullName>
    </submittedName>
</protein>
<dbReference type="Proteomes" id="UP000582659">
    <property type="component" value="Unassembled WGS sequence"/>
</dbReference>
<dbReference type="SMR" id="A0A811JYJ4"/>
<dbReference type="OrthoDB" id="6777263at2759"/>
<dbReference type="GO" id="GO:0005634">
    <property type="term" value="C:nucleus"/>
    <property type="evidence" value="ECO:0007669"/>
    <property type="project" value="TreeGrafter"/>
</dbReference>
<dbReference type="AlphaFoldDB" id="A0A811JYJ4"/>
<dbReference type="InterPro" id="IPR055256">
    <property type="entry name" value="KH_1_KHDC4/BBP-like"/>
</dbReference>
<dbReference type="PANTHER" id="PTHR11208">
    <property type="entry name" value="RNA-BINDING PROTEIN RELATED"/>
    <property type="match status" value="1"/>
</dbReference>
<feature type="region of interest" description="Disordered" evidence="2">
    <location>
        <begin position="32"/>
        <end position="68"/>
    </location>
</feature>
<dbReference type="Proteomes" id="UP000659654">
    <property type="component" value="Unassembled WGS sequence"/>
</dbReference>
<dbReference type="GO" id="GO:0003727">
    <property type="term" value="F:single-stranded RNA binding"/>
    <property type="evidence" value="ECO:0007669"/>
    <property type="project" value="UniProtKB-ARBA"/>
</dbReference>
<dbReference type="InterPro" id="IPR045071">
    <property type="entry name" value="BBP-like"/>
</dbReference>
<gene>
    <name evidence="4" type="ORF">BXYJ_LOCUS510</name>
</gene>
<dbReference type="FunFam" id="1.20.5.4010:FF:000002">
    <property type="entry name" value="Held out wings, isoform D"/>
    <property type="match status" value="1"/>
</dbReference>
<organism evidence="4 5">
    <name type="scientific">Bursaphelenchus xylophilus</name>
    <name type="common">Pinewood nematode worm</name>
    <name type="synonym">Aphelenchoides xylophilus</name>
    <dbReference type="NCBI Taxonomy" id="6326"/>
    <lineage>
        <taxon>Eukaryota</taxon>
        <taxon>Metazoa</taxon>
        <taxon>Ecdysozoa</taxon>
        <taxon>Nematoda</taxon>
        <taxon>Chromadorea</taxon>
        <taxon>Rhabditida</taxon>
        <taxon>Tylenchina</taxon>
        <taxon>Tylenchomorpha</taxon>
        <taxon>Aphelenchoidea</taxon>
        <taxon>Aphelenchoididae</taxon>
        <taxon>Bursaphelenchus</taxon>
    </lineage>
</organism>
<dbReference type="SMART" id="SM00322">
    <property type="entry name" value="KH"/>
    <property type="match status" value="1"/>
</dbReference>
<accession>A0A811JYJ4</accession>
<dbReference type="EMBL" id="CAJFCV020000001">
    <property type="protein sequence ID" value="CAG9080839.1"/>
    <property type="molecule type" value="Genomic_DNA"/>
</dbReference>
<evidence type="ECO:0000313" key="4">
    <source>
        <dbReference type="EMBL" id="CAD5208274.1"/>
    </source>
</evidence>
<name>A0A811JYJ4_BURXY</name>
<dbReference type="PANTHER" id="PTHR11208:SF147">
    <property type="entry name" value="RNA-BINDING PROTEIN ASD-2"/>
    <property type="match status" value="1"/>
</dbReference>
<dbReference type="Gene3D" id="3.30.1370.10">
    <property type="entry name" value="K Homology domain, type 1"/>
    <property type="match status" value="1"/>
</dbReference>
<dbReference type="GO" id="GO:0048024">
    <property type="term" value="P:regulation of mRNA splicing, via spliceosome"/>
    <property type="evidence" value="ECO:0007669"/>
    <property type="project" value="TreeGrafter"/>
</dbReference>
<dbReference type="Pfam" id="PF16544">
    <property type="entry name" value="STAR_dimer"/>
    <property type="match status" value="1"/>
</dbReference>
<feature type="domain" description="K Homology" evidence="3">
    <location>
        <begin position="134"/>
        <end position="228"/>
    </location>
</feature>
<dbReference type="CDD" id="cd22383">
    <property type="entry name" value="KH-I_Hqk_like"/>
    <property type="match status" value="1"/>
</dbReference>
<dbReference type="Gene3D" id="1.20.5.4010">
    <property type="match status" value="1"/>
</dbReference>
<dbReference type="SUPFAM" id="SSF54791">
    <property type="entry name" value="Eukaryotic type KH-domain (KH-domain type I)"/>
    <property type="match status" value="1"/>
</dbReference>
<keyword evidence="5" id="KW-1185">Reference proteome</keyword>
<reference evidence="4" key="1">
    <citation type="submission" date="2020-09" db="EMBL/GenBank/DDBJ databases">
        <authorList>
            <person name="Kikuchi T."/>
        </authorList>
    </citation>
    <scope>NUCLEOTIDE SEQUENCE</scope>
    <source>
        <strain evidence="4">Ka4C1</strain>
    </source>
</reference>
<dbReference type="EMBL" id="CAJFDI010000001">
    <property type="protein sequence ID" value="CAD5208274.1"/>
    <property type="molecule type" value="Genomic_DNA"/>
</dbReference>
<dbReference type="FunFam" id="3.30.1370.10:FF:000028">
    <property type="entry name" value="protein quaking isoform X2"/>
    <property type="match status" value="1"/>
</dbReference>
<dbReference type="GO" id="GO:0043186">
    <property type="term" value="C:P granule"/>
    <property type="evidence" value="ECO:0007669"/>
    <property type="project" value="UniProtKB-ARBA"/>
</dbReference>
<evidence type="ECO:0000259" key="3">
    <source>
        <dbReference type="SMART" id="SM00322"/>
    </source>
</evidence>
<evidence type="ECO:0000313" key="5">
    <source>
        <dbReference type="Proteomes" id="UP000659654"/>
    </source>
</evidence>
<comment type="caution">
    <text evidence="4">The sequence shown here is derived from an EMBL/GenBank/DDBJ whole genome shotgun (WGS) entry which is preliminary data.</text>
</comment>
<evidence type="ECO:0000256" key="1">
    <source>
        <dbReference type="ARBA" id="ARBA00022884"/>
    </source>
</evidence>
<proteinExistence type="predicted"/>
<keyword evidence="1" id="KW-0694">RNA-binding</keyword>
<sequence>MGLFSEILAERSLNCASFIQRDLQHQLAALNSTPSSTSPTFGHDLLNGSGSSSSSVHTNGSANGALSAVNKPTPDVDYLTQLLKDKKQLAAFPNVFQHMERLLDDEINRVRVALFQCGFTREPLCLPEPEGEVTVRHEKVFVPVSKYPEYNFVGRILGPRGMTAKQLETETGCRIMVRGKGSMRDKKKEEQNKGKPNWEHLNEELHVLIQCEDTPNRIAAKMARAKEEVNKLLVPSPEGEDELKKKQLMELAILNGTFRNGNQNNLQLATALAAAANSTSAASVLRGSPALAGAPLIMQQATQQRNTLAANNNLLAQLQMQALGGQALLQQPTATAAQDYQQLLMGQYDQFALLQQQQQLAAMLNPAAVASLGDYKYDVSQHGAILNSGAQQRRFLGQTRADPYDTTPK</sequence>
<dbReference type="InterPro" id="IPR004087">
    <property type="entry name" value="KH_dom"/>
</dbReference>
<dbReference type="GO" id="GO:0003729">
    <property type="term" value="F:mRNA binding"/>
    <property type="evidence" value="ECO:0007669"/>
    <property type="project" value="TreeGrafter"/>
</dbReference>
<dbReference type="Pfam" id="PF22675">
    <property type="entry name" value="KH-I_KHDC4-BBP"/>
    <property type="match status" value="1"/>
</dbReference>
<dbReference type="InterPro" id="IPR032377">
    <property type="entry name" value="STAR_dimer"/>
</dbReference>
<dbReference type="InterPro" id="IPR036612">
    <property type="entry name" value="KH_dom_type_1_sf"/>
</dbReference>